<dbReference type="AlphaFoldDB" id="A0A851GMH6"/>
<protein>
    <recommendedName>
        <fullName evidence="4">DoxX family protein</fullName>
    </recommendedName>
</protein>
<keyword evidence="1" id="KW-0812">Transmembrane</keyword>
<dbReference type="EMBL" id="JACBAZ010000004">
    <property type="protein sequence ID" value="NWK56247.1"/>
    <property type="molecule type" value="Genomic_DNA"/>
</dbReference>
<evidence type="ECO:0000256" key="1">
    <source>
        <dbReference type="SAM" id="Phobius"/>
    </source>
</evidence>
<feature type="transmembrane region" description="Helical" evidence="1">
    <location>
        <begin position="145"/>
        <end position="164"/>
    </location>
</feature>
<accession>A0A851GMH6</accession>
<proteinExistence type="predicted"/>
<evidence type="ECO:0000313" key="3">
    <source>
        <dbReference type="Proteomes" id="UP000557872"/>
    </source>
</evidence>
<dbReference type="RefSeq" id="WP_178933033.1">
    <property type="nucleotide sequence ID" value="NZ_JACBAZ010000004.1"/>
</dbReference>
<reference evidence="2 3" key="1">
    <citation type="submission" date="2020-07" db="EMBL/GenBank/DDBJ databases">
        <title>Roseicoccus Jingziensis gen. nov., sp. nov., isolated from coastal seawater.</title>
        <authorList>
            <person name="Feng X."/>
        </authorList>
    </citation>
    <scope>NUCLEOTIDE SEQUENCE [LARGE SCALE GENOMIC DNA]</scope>
    <source>
        <strain evidence="2 3">N1E253</strain>
    </source>
</reference>
<feature type="transmembrane region" description="Helical" evidence="1">
    <location>
        <begin position="100"/>
        <end position="117"/>
    </location>
</feature>
<evidence type="ECO:0008006" key="4">
    <source>
        <dbReference type="Google" id="ProtNLM"/>
    </source>
</evidence>
<keyword evidence="1" id="KW-0472">Membrane</keyword>
<comment type="caution">
    <text evidence="2">The sequence shown here is derived from an EMBL/GenBank/DDBJ whole genome shotgun (WGS) entry which is preliminary data.</text>
</comment>
<keyword evidence="3" id="KW-1185">Reference proteome</keyword>
<evidence type="ECO:0000313" key="2">
    <source>
        <dbReference type="EMBL" id="NWK56247.1"/>
    </source>
</evidence>
<sequence>MSTESNESSNKLGLIFASVLLRLWLGVRALQTGIEKFAGIKMSEEGAKIDGQVYDPDLTVEASSKAYSMANYHGVPEALKGKFEAEPLMMGWALNIYDKVLGPALILLGLTILLGIASRVSLLILGLVYISLTWGLILINQDGGIAWLGVHMALIAMALNWANYNPLRILKKW</sequence>
<name>A0A851GMH6_9BACT</name>
<dbReference type="Proteomes" id="UP000557872">
    <property type="component" value="Unassembled WGS sequence"/>
</dbReference>
<gene>
    <name evidence="2" type="ORF">HW115_11545</name>
</gene>
<organism evidence="2 3">
    <name type="scientific">Oceaniferula marina</name>
    <dbReference type="NCBI Taxonomy" id="2748318"/>
    <lineage>
        <taxon>Bacteria</taxon>
        <taxon>Pseudomonadati</taxon>
        <taxon>Verrucomicrobiota</taxon>
        <taxon>Verrucomicrobiia</taxon>
        <taxon>Verrucomicrobiales</taxon>
        <taxon>Verrucomicrobiaceae</taxon>
        <taxon>Oceaniferula</taxon>
    </lineage>
</organism>
<feature type="transmembrane region" description="Helical" evidence="1">
    <location>
        <begin position="122"/>
        <end position="139"/>
    </location>
</feature>
<keyword evidence="1" id="KW-1133">Transmembrane helix</keyword>